<gene>
    <name evidence="1" type="ORF">CYPRO_3141</name>
</gene>
<dbReference type="Proteomes" id="UP000254808">
    <property type="component" value="Chromosome"/>
</dbReference>
<reference evidence="1 2" key="1">
    <citation type="submission" date="2018-03" db="EMBL/GenBank/DDBJ databases">
        <title>Phenotypic and genomic properties of Cyclonatronum proteinivorum gen. nov., sp. nov., a haloalkaliphilic bacteroidete from soda lakes possessing Na+-translocating rhodopsin.</title>
        <authorList>
            <person name="Toshchakov S.V."/>
            <person name="Korzhenkov A."/>
            <person name="Samarov N.I."/>
            <person name="Kublanov I.V."/>
            <person name="Muntyan M.S."/>
            <person name="Sorokin D.Y."/>
        </authorList>
    </citation>
    <scope>NUCLEOTIDE SEQUENCE [LARGE SCALE GENOMIC DNA]</scope>
    <source>
        <strain evidence="1 2">Omega</strain>
    </source>
</reference>
<evidence type="ECO:0000313" key="2">
    <source>
        <dbReference type="Proteomes" id="UP000254808"/>
    </source>
</evidence>
<dbReference type="InterPro" id="IPR050583">
    <property type="entry name" value="Mycobacterial_A85_antigen"/>
</dbReference>
<accession>A0A345UPH3</accession>
<proteinExistence type="predicted"/>
<dbReference type="InterPro" id="IPR000801">
    <property type="entry name" value="Esterase-like"/>
</dbReference>
<dbReference type="KEGG" id="cprv:CYPRO_3141"/>
<dbReference type="EMBL" id="CP027806">
    <property type="protein sequence ID" value="AXJ02375.1"/>
    <property type="molecule type" value="Genomic_DNA"/>
</dbReference>
<dbReference type="InterPro" id="IPR029058">
    <property type="entry name" value="AB_hydrolase_fold"/>
</dbReference>
<dbReference type="SUPFAM" id="SSF53474">
    <property type="entry name" value="alpha/beta-Hydrolases"/>
    <property type="match status" value="1"/>
</dbReference>
<dbReference type="OrthoDB" id="9775130at2"/>
<dbReference type="Pfam" id="PF00756">
    <property type="entry name" value="Esterase"/>
    <property type="match status" value="1"/>
</dbReference>
<name>A0A345UPH3_9BACT</name>
<dbReference type="AlphaFoldDB" id="A0A345UPH3"/>
<organism evidence="1 2">
    <name type="scientific">Cyclonatronum proteinivorum</name>
    <dbReference type="NCBI Taxonomy" id="1457365"/>
    <lineage>
        <taxon>Bacteria</taxon>
        <taxon>Pseudomonadati</taxon>
        <taxon>Balneolota</taxon>
        <taxon>Balneolia</taxon>
        <taxon>Balneolales</taxon>
        <taxon>Cyclonatronaceae</taxon>
        <taxon>Cyclonatronum</taxon>
    </lineage>
</organism>
<evidence type="ECO:0000313" key="1">
    <source>
        <dbReference type="EMBL" id="AXJ02375.1"/>
    </source>
</evidence>
<keyword evidence="2" id="KW-1185">Reference proteome</keyword>
<dbReference type="PANTHER" id="PTHR48098:SF3">
    <property type="entry name" value="IRON(III) ENTEROBACTIN ESTERASE"/>
    <property type="match status" value="1"/>
</dbReference>
<dbReference type="PANTHER" id="PTHR48098">
    <property type="entry name" value="ENTEROCHELIN ESTERASE-RELATED"/>
    <property type="match status" value="1"/>
</dbReference>
<sequence>MHREFVKWWSPSLGREMDMLVFGHSGTPVLVFPSSNGRFYEWEDFKMIEAVRGKIESGQNQFFCLDSVDAESFYNRNVHPHVRFARYEQYERYILDEVVPLINNKNPNRYIITTGASFGAYHAANFALKNPWTFRKLIAMSGKYDISAFADGHEGDNIYFNNPVAYMPNMHNHDHLEQIRRNDLRFVVGDHDICLDATKHFCHILYQKGIWYELDVWSPGIIHDWPAWRGMIVKHLL</sequence>
<protein>
    <submittedName>
        <fullName evidence="1">Esterase/lipase superfamily enzyme</fullName>
    </submittedName>
</protein>
<dbReference type="Gene3D" id="3.40.50.1820">
    <property type="entry name" value="alpha/beta hydrolase"/>
    <property type="match status" value="1"/>
</dbReference>
<dbReference type="RefSeq" id="WP_114985471.1">
    <property type="nucleotide sequence ID" value="NZ_CP027806.1"/>
</dbReference>